<proteinExistence type="predicted"/>
<dbReference type="InterPro" id="IPR047122">
    <property type="entry name" value="Trans-enoyl_RdTase-like"/>
</dbReference>
<dbReference type="PANTHER" id="PTHR45348">
    <property type="entry name" value="HYPOTHETICAL OXIDOREDUCTASE (EUROFUNG)"/>
    <property type="match status" value="1"/>
</dbReference>
<dbReference type="SUPFAM" id="SSF51735">
    <property type="entry name" value="NAD(P)-binding Rossmann-fold domains"/>
    <property type="match status" value="1"/>
</dbReference>
<accession>A0AAW0FWB5</accession>
<dbReference type="Pfam" id="PF00107">
    <property type="entry name" value="ADH_zinc_N"/>
    <property type="match status" value="1"/>
</dbReference>
<evidence type="ECO:0000259" key="1">
    <source>
        <dbReference type="Pfam" id="PF00107"/>
    </source>
</evidence>
<dbReference type="InterPro" id="IPR013149">
    <property type="entry name" value="ADH-like_C"/>
</dbReference>
<sequence>MFVSNLQNRCAAFQQYAVVKAAVATKVPANISFDEAATIPCNFITAVNGLYIGPVPRMERGGAGLVPFWRTEGRGKYIGQPIVIVGASSSVGQYALQLARFSGFTPIIGVASLRNTAYLKSLGATHVVDRTLPRETVLANIRHITTWPISVVFDSVGFSETQNLGYDILSSAGTLIVVLPPAVDPARLTPDKHVYMAHGSPYPPEYTATDMEIYKLLPILLAKGEVKPNIPEYLSGGLGSIPEGLGMLRRNEVSAKKLVIRPPETIQ</sequence>
<dbReference type="AlphaFoldDB" id="A0AAW0FWB5"/>
<keyword evidence="3" id="KW-1185">Reference proteome</keyword>
<comment type="caution">
    <text evidence="2">The sequence shown here is derived from an EMBL/GenBank/DDBJ whole genome shotgun (WGS) entry which is preliminary data.</text>
</comment>
<dbReference type="Gene3D" id="3.90.180.10">
    <property type="entry name" value="Medium-chain alcohol dehydrogenases, catalytic domain"/>
    <property type="match status" value="1"/>
</dbReference>
<organism evidence="2 3">
    <name type="scientific">Cerrena zonata</name>
    <dbReference type="NCBI Taxonomy" id="2478898"/>
    <lineage>
        <taxon>Eukaryota</taxon>
        <taxon>Fungi</taxon>
        <taxon>Dikarya</taxon>
        <taxon>Basidiomycota</taxon>
        <taxon>Agaricomycotina</taxon>
        <taxon>Agaricomycetes</taxon>
        <taxon>Polyporales</taxon>
        <taxon>Cerrenaceae</taxon>
        <taxon>Cerrena</taxon>
    </lineage>
</organism>
<dbReference type="CDD" id="cd08249">
    <property type="entry name" value="enoyl_reductase_like"/>
    <property type="match status" value="1"/>
</dbReference>
<dbReference type="InterPro" id="IPR036291">
    <property type="entry name" value="NAD(P)-bd_dom_sf"/>
</dbReference>
<name>A0AAW0FWB5_9APHY</name>
<dbReference type="EMBL" id="JASBNA010000035">
    <property type="protein sequence ID" value="KAK7682494.1"/>
    <property type="molecule type" value="Genomic_DNA"/>
</dbReference>
<dbReference type="PANTHER" id="PTHR45348:SF2">
    <property type="entry name" value="ZINC-TYPE ALCOHOL DEHYDROGENASE-LIKE PROTEIN C2E1P3.01"/>
    <property type="match status" value="1"/>
</dbReference>
<evidence type="ECO:0000313" key="3">
    <source>
        <dbReference type="Proteomes" id="UP001385951"/>
    </source>
</evidence>
<dbReference type="Proteomes" id="UP001385951">
    <property type="component" value="Unassembled WGS sequence"/>
</dbReference>
<protein>
    <recommendedName>
        <fullName evidence="1">Alcohol dehydrogenase-like C-terminal domain-containing protein</fullName>
    </recommendedName>
</protein>
<dbReference type="Gene3D" id="3.40.50.720">
    <property type="entry name" value="NAD(P)-binding Rossmann-like Domain"/>
    <property type="match status" value="1"/>
</dbReference>
<evidence type="ECO:0000313" key="2">
    <source>
        <dbReference type="EMBL" id="KAK7682494.1"/>
    </source>
</evidence>
<dbReference type="GO" id="GO:0016651">
    <property type="term" value="F:oxidoreductase activity, acting on NAD(P)H"/>
    <property type="evidence" value="ECO:0007669"/>
    <property type="project" value="InterPro"/>
</dbReference>
<gene>
    <name evidence="2" type="ORF">QCA50_014294</name>
</gene>
<reference evidence="2 3" key="1">
    <citation type="submission" date="2022-09" db="EMBL/GenBank/DDBJ databases">
        <authorList>
            <person name="Palmer J.M."/>
        </authorList>
    </citation>
    <scope>NUCLEOTIDE SEQUENCE [LARGE SCALE GENOMIC DNA]</scope>
    <source>
        <strain evidence="2 3">DSM 7382</strain>
    </source>
</reference>
<feature type="domain" description="Alcohol dehydrogenase-like C-terminal" evidence="1">
    <location>
        <begin position="91"/>
        <end position="178"/>
    </location>
</feature>